<evidence type="ECO:0000256" key="1">
    <source>
        <dbReference type="ARBA" id="ARBA00001561"/>
    </source>
</evidence>
<comment type="caution">
    <text evidence="5">The sequence shown here is derived from an EMBL/GenBank/DDBJ whole genome shotgun (WGS) entry which is preliminary data.</text>
</comment>
<dbReference type="PANTHER" id="PTHR30404">
    <property type="entry name" value="N-ACETYLMURAMOYL-L-ALANINE AMIDASE"/>
    <property type="match status" value="1"/>
</dbReference>
<evidence type="ECO:0000313" key="5">
    <source>
        <dbReference type="EMBL" id="MFD2566032.1"/>
    </source>
</evidence>
<accession>A0ABW5LRN9</accession>
<evidence type="ECO:0000259" key="4">
    <source>
        <dbReference type="SMART" id="SM00646"/>
    </source>
</evidence>
<evidence type="ECO:0000313" key="6">
    <source>
        <dbReference type="Proteomes" id="UP001597508"/>
    </source>
</evidence>
<sequence>MESLQNHKFSTNLHKVLVFIFIFSLFLFPNETFAQKQKFVVMLDAGHGGHEPGNVGNGYREKNIALKVVLAIGKELANEKSIDVKYTRTKDVFIDLWKRGEIANKAKADLFVSVHCNAHTSNAYGTETFVLGLHANKQNFEVAKKENAVILLEDNYKERYKGFDPNSAESVLGLTLMQEENLDKSLALAHSVQKNFRGSLKRKDRGVKQAGFIVLHQTYMPSVLVELGFLTNKTEGRYLNSKKGQQQMAKAIAKAIKKYINQLKLNTISTDTDTVVVKNDDKKDDDVVVEEKEETKEEGDILFKIQIASSKKRIKTKSYNFKGLRNVERVKVGRYYKYYYGHSDDYQKTKASFAKAKKKGYKSAFIVAFKEGKKISLAEALK</sequence>
<dbReference type="CDD" id="cd02696">
    <property type="entry name" value="MurNAc-LAA"/>
    <property type="match status" value="1"/>
</dbReference>
<feature type="domain" description="MurNAc-LAA" evidence="4">
    <location>
        <begin position="100"/>
        <end position="257"/>
    </location>
</feature>
<dbReference type="RefSeq" id="WP_379665497.1">
    <property type="nucleotide sequence ID" value="NZ_JBHULH010000001.1"/>
</dbReference>
<reference evidence="6" key="1">
    <citation type="journal article" date="2019" name="Int. J. Syst. Evol. Microbiol.">
        <title>The Global Catalogue of Microorganisms (GCM) 10K type strain sequencing project: providing services to taxonomists for standard genome sequencing and annotation.</title>
        <authorList>
            <consortium name="The Broad Institute Genomics Platform"/>
            <consortium name="The Broad Institute Genome Sequencing Center for Infectious Disease"/>
            <person name="Wu L."/>
            <person name="Ma J."/>
        </authorList>
    </citation>
    <scope>NUCLEOTIDE SEQUENCE [LARGE SCALE GENOMIC DNA]</scope>
    <source>
        <strain evidence="6">KCTC 52127</strain>
    </source>
</reference>
<gene>
    <name evidence="5" type="ORF">ACFSRZ_01535</name>
</gene>
<proteinExistence type="predicted"/>
<protein>
    <recommendedName>
        <fullName evidence="2">N-acetylmuramoyl-L-alanine amidase</fullName>
        <ecNumber evidence="2">3.5.1.28</ecNumber>
    </recommendedName>
</protein>
<dbReference type="PANTHER" id="PTHR30404:SF0">
    <property type="entry name" value="N-ACETYLMURAMOYL-L-ALANINE AMIDASE AMIC"/>
    <property type="match status" value="1"/>
</dbReference>
<dbReference type="EC" id="3.5.1.28" evidence="2"/>
<dbReference type="Proteomes" id="UP001597508">
    <property type="component" value="Unassembled WGS sequence"/>
</dbReference>
<evidence type="ECO:0000256" key="3">
    <source>
        <dbReference type="ARBA" id="ARBA00022801"/>
    </source>
</evidence>
<keyword evidence="6" id="KW-1185">Reference proteome</keyword>
<dbReference type="SMART" id="SM00646">
    <property type="entry name" value="Ami_3"/>
    <property type="match status" value="1"/>
</dbReference>
<dbReference type="Gene3D" id="3.40.630.40">
    <property type="entry name" value="Zn-dependent exopeptidases"/>
    <property type="match status" value="1"/>
</dbReference>
<dbReference type="EMBL" id="JBHULH010000001">
    <property type="protein sequence ID" value="MFD2566032.1"/>
    <property type="molecule type" value="Genomic_DNA"/>
</dbReference>
<name>A0ABW5LRN9_9FLAO</name>
<dbReference type="SUPFAM" id="SSF53187">
    <property type="entry name" value="Zn-dependent exopeptidases"/>
    <property type="match status" value="1"/>
</dbReference>
<organism evidence="5 6">
    <name type="scientific">Pseudotenacibaculum haliotis</name>
    <dbReference type="NCBI Taxonomy" id="1862138"/>
    <lineage>
        <taxon>Bacteria</taxon>
        <taxon>Pseudomonadati</taxon>
        <taxon>Bacteroidota</taxon>
        <taxon>Flavobacteriia</taxon>
        <taxon>Flavobacteriales</taxon>
        <taxon>Flavobacteriaceae</taxon>
        <taxon>Pseudotenacibaculum</taxon>
    </lineage>
</organism>
<evidence type="ECO:0000256" key="2">
    <source>
        <dbReference type="ARBA" id="ARBA00011901"/>
    </source>
</evidence>
<dbReference type="Pfam" id="PF01520">
    <property type="entry name" value="Amidase_3"/>
    <property type="match status" value="1"/>
</dbReference>
<dbReference type="InterPro" id="IPR050695">
    <property type="entry name" value="N-acetylmuramoyl_amidase_3"/>
</dbReference>
<comment type="catalytic activity">
    <reaction evidence="1">
        <text>Hydrolyzes the link between N-acetylmuramoyl residues and L-amino acid residues in certain cell-wall glycopeptides.</text>
        <dbReference type="EC" id="3.5.1.28"/>
    </reaction>
</comment>
<keyword evidence="3" id="KW-0378">Hydrolase</keyword>
<dbReference type="InterPro" id="IPR002508">
    <property type="entry name" value="MurNAc-LAA_cat"/>
</dbReference>